<dbReference type="PANTHER" id="PTHR14449:SF2">
    <property type="entry name" value="FANCONI ANEMIA GROUP F PROTEIN"/>
    <property type="match status" value="1"/>
</dbReference>
<evidence type="ECO:0000313" key="1">
    <source>
        <dbReference type="EMBL" id="PIK54295.1"/>
    </source>
</evidence>
<dbReference type="AlphaFoldDB" id="A0A2G8L257"/>
<dbReference type="EMBL" id="MRZV01000255">
    <property type="protein sequence ID" value="PIK54295.1"/>
    <property type="molecule type" value="Genomic_DNA"/>
</dbReference>
<dbReference type="OrthoDB" id="6429998at2759"/>
<organism evidence="1 2">
    <name type="scientific">Stichopus japonicus</name>
    <name type="common">Sea cucumber</name>
    <dbReference type="NCBI Taxonomy" id="307972"/>
    <lineage>
        <taxon>Eukaryota</taxon>
        <taxon>Metazoa</taxon>
        <taxon>Echinodermata</taxon>
        <taxon>Eleutherozoa</taxon>
        <taxon>Echinozoa</taxon>
        <taxon>Holothuroidea</taxon>
        <taxon>Aspidochirotacea</taxon>
        <taxon>Aspidochirotida</taxon>
        <taxon>Stichopodidae</taxon>
        <taxon>Apostichopus</taxon>
    </lineage>
</organism>
<reference evidence="1 2" key="1">
    <citation type="journal article" date="2017" name="PLoS Biol.">
        <title>The sea cucumber genome provides insights into morphological evolution and visceral regeneration.</title>
        <authorList>
            <person name="Zhang X."/>
            <person name="Sun L."/>
            <person name="Yuan J."/>
            <person name="Sun Y."/>
            <person name="Gao Y."/>
            <person name="Zhang L."/>
            <person name="Li S."/>
            <person name="Dai H."/>
            <person name="Hamel J.F."/>
            <person name="Liu C."/>
            <person name="Yu Y."/>
            <person name="Liu S."/>
            <person name="Lin W."/>
            <person name="Guo K."/>
            <person name="Jin S."/>
            <person name="Xu P."/>
            <person name="Storey K.B."/>
            <person name="Huan P."/>
            <person name="Zhang T."/>
            <person name="Zhou Y."/>
            <person name="Zhang J."/>
            <person name="Lin C."/>
            <person name="Li X."/>
            <person name="Xing L."/>
            <person name="Huo D."/>
            <person name="Sun M."/>
            <person name="Wang L."/>
            <person name="Mercier A."/>
            <person name="Li F."/>
            <person name="Yang H."/>
            <person name="Xiang J."/>
        </authorList>
    </citation>
    <scope>NUCLEOTIDE SEQUENCE [LARGE SCALE GENOMIC DNA]</scope>
    <source>
        <strain evidence="1">Shaxun</strain>
        <tissue evidence="1">Muscle</tissue>
    </source>
</reference>
<accession>A0A2G8L257</accession>
<keyword evidence="2" id="KW-1185">Reference proteome</keyword>
<proteinExistence type="predicted"/>
<protein>
    <submittedName>
        <fullName evidence="1">Uncharacterized protein</fullName>
    </submittedName>
</protein>
<dbReference type="GO" id="GO:0043240">
    <property type="term" value="C:Fanconi anaemia nuclear complex"/>
    <property type="evidence" value="ECO:0007669"/>
    <property type="project" value="InterPro"/>
</dbReference>
<dbReference type="GO" id="GO:0036297">
    <property type="term" value="P:interstrand cross-link repair"/>
    <property type="evidence" value="ECO:0007669"/>
    <property type="project" value="InterPro"/>
</dbReference>
<comment type="caution">
    <text evidence="1">The sequence shown here is derived from an EMBL/GenBank/DDBJ whole genome shotgun (WGS) entry which is preliminary data.</text>
</comment>
<dbReference type="InterPro" id="IPR035428">
    <property type="entry name" value="FANCF"/>
</dbReference>
<dbReference type="PANTHER" id="PTHR14449">
    <property type="entry name" value="FANCONI ANEMIA GROUP F PROTEIN FANCF"/>
    <property type="match status" value="1"/>
</dbReference>
<dbReference type="Pfam" id="PF11107">
    <property type="entry name" value="FANCF"/>
    <property type="match status" value="1"/>
</dbReference>
<dbReference type="Proteomes" id="UP000230750">
    <property type="component" value="Unassembled WGS sequence"/>
</dbReference>
<sequence length="229" mass="26348">MNQDIILNIQTFLKLLEAARCEAVSQWDEAAFKRALRWAEYAEQLYSKVYQKPEFLEKLKRVVKRIHETSQEHLGQREVAAEDLKCSKKLLLKILLENSHLPSQLYHQILPTVSQERHHSADLQDGLIGVDDFVEVTSKCATLKMTCKLLTKMDTSLEWVSTSDTANRMIGTAFFILSQQNPHGLEVIGSVLTLEMPDKTVHGDKMEQFIFDWLMSNKTQYIQKDPTPV</sequence>
<name>A0A2G8L257_STIJA</name>
<evidence type="ECO:0000313" key="2">
    <source>
        <dbReference type="Proteomes" id="UP000230750"/>
    </source>
</evidence>
<gene>
    <name evidence="1" type="ORF">BSL78_08823</name>
</gene>